<evidence type="ECO:0000256" key="2">
    <source>
        <dbReference type="ARBA" id="ARBA00004604"/>
    </source>
</evidence>
<keyword evidence="4" id="KW-0963">Cytoplasm</keyword>
<evidence type="ECO:0000256" key="4">
    <source>
        <dbReference type="ARBA" id="ARBA00022490"/>
    </source>
</evidence>
<keyword evidence="8" id="KW-0539">Nucleus</keyword>
<proteinExistence type="inferred from homology"/>
<dbReference type="InterPro" id="IPR050590">
    <property type="entry name" value="Exosome_comp_Rrp42_subfam"/>
</dbReference>
<organism evidence="12 13">
    <name type="scientific">Setomelanomma holmii</name>
    <dbReference type="NCBI Taxonomy" id="210430"/>
    <lineage>
        <taxon>Eukaryota</taxon>
        <taxon>Fungi</taxon>
        <taxon>Dikarya</taxon>
        <taxon>Ascomycota</taxon>
        <taxon>Pezizomycotina</taxon>
        <taxon>Dothideomycetes</taxon>
        <taxon>Pleosporomycetidae</taxon>
        <taxon>Pleosporales</taxon>
        <taxon>Pleosporineae</taxon>
        <taxon>Phaeosphaeriaceae</taxon>
        <taxon>Setomelanomma</taxon>
    </lineage>
</organism>
<evidence type="ECO:0000256" key="1">
    <source>
        <dbReference type="ARBA" id="ARBA00004496"/>
    </source>
</evidence>
<dbReference type="GO" id="GO:0034473">
    <property type="term" value="P:U1 snRNA 3'-end processing"/>
    <property type="evidence" value="ECO:0007669"/>
    <property type="project" value="TreeGrafter"/>
</dbReference>
<reference evidence="12" key="1">
    <citation type="journal article" date="2020" name="Stud. Mycol.">
        <title>101 Dothideomycetes genomes: a test case for predicting lifestyles and emergence of pathogens.</title>
        <authorList>
            <person name="Haridas S."/>
            <person name="Albert R."/>
            <person name="Binder M."/>
            <person name="Bloem J."/>
            <person name="Labutti K."/>
            <person name="Salamov A."/>
            <person name="Andreopoulos B."/>
            <person name="Baker S."/>
            <person name="Barry K."/>
            <person name="Bills G."/>
            <person name="Bluhm B."/>
            <person name="Cannon C."/>
            <person name="Castanera R."/>
            <person name="Culley D."/>
            <person name="Daum C."/>
            <person name="Ezra D."/>
            <person name="Gonzalez J."/>
            <person name="Henrissat B."/>
            <person name="Kuo A."/>
            <person name="Liang C."/>
            <person name="Lipzen A."/>
            <person name="Lutzoni F."/>
            <person name="Magnuson J."/>
            <person name="Mondo S."/>
            <person name="Nolan M."/>
            <person name="Ohm R."/>
            <person name="Pangilinan J."/>
            <person name="Park H.-J."/>
            <person name="Ramirez L."/>
            <person name="Alfaro M."/>
            <person name="Sun H."/>
            <person name="Tritt A."/>
            <person name="Yoshinaga Y."/>
            <person name="Zwiers L.-H."/>
            <person name="Turgeon B."/>
            <person name="Goodwin S."/>
            <person name="Spatafora J."/>
            <person name="Crous P."/>
            <person name="Grigoriev I."/>
        </authorList>
    </citation>
    <scope>NUCLEOTIDE SEQUENCE</scope>
    <source>
        <strain evidence="12">CBS 110217</strain>
    </source>
</reference>
<evidence type="ECO:0000313" key="12">
    <source>
        <dbReference type="EMBL" id="KAF2036401.1"/>
    </source>
</evidence>
<dbReference type="PANTHER" id="PTHR11097:SF9">
    <property type="entry name" value="EXOSOME COMPLEX COMPONENT RRP43"/>
    <property type="match status" value="1"/>
</dbReference>
<dbReference type="Gene3D" id="3.30.230.70">
    <property type="entry name" value="GHMP Kinase, N-terminal domain"/>
    <property type="match status" value="1"/>
</dbReference>
<dbReference type="GO" id="GO:0000176">
    <property type="term" value="C:nuclear exosome (RNase complex)"/>
    <property type="evidence" value="ECO:0007669"/>
    <property type="project" value="UniProtKB-ARBA"/>
</dbReference>
<feature type="domain" description="Exoribonuclease phosphorolytic" evidence="11">
    <location>
        <begin position="50"/>
        <end position="224"/>
    </location>
</feature>
<dbReference type="GO" id="GO:0005730">
    <property type="term" value="C:nucleolus"/>
    <property type="evidence" value="ECO:0007669"/>
    <property type="project" value="UniProtKB-SubCell"/>
</dbReference>
<dbReference type="GO" id="GO:0034475">
    <property type="term" value="P:U4 snRNA 3'-end processing"/>
    <property type="evidence" value="ECO:0007669"/>
    <property type="project" value="TreeGrafter"/>
</dbReference>
<dbReference type="GO" id="GO:0071028">
    <property type="term" value="P:nuclear mRNA surveillance"/>
    <property type="evidence" value="ECO:0007669"/>
    <property type="project" value="TreeGrafter"/>
</dbReference>
<keyword evidence="13" id="KW-1185">Reference proteome</keyword>
<dbReference type="GO" id="GO:0000177">
    <property type="term" value="C:cytoplasmic exosome (RNase complex)"/>
    <property type="evidence" value="ECO:0007669"/>
    <property type="project" value="TreeGrafter"/>
</dbReference>
<dbReference type="SUPFAM" id="SSF54211">
    <property type="entry name" value="Ribosomal protein S5 domain 2-like"/>
    <property type="match status" value="1"/>
</dbReference>
<evidence type="ECO:0000313" key="13">
    <source>
        <dbReference type="Proteomes" id="UP000799777"/>
    </source>
</evidence>
<dbReference type="InterPro" id="IPR001247">
    <property type="entry name" value="ExoRNase_PH_dom1"/>
</dbReference>
<evidence type="ECO:0000256" key="10">
    <source>
        <dbReference type="SAM" id="MobiDB-lite"/>
    </source>
</evidence>
<dbReference type="InterPro" id="IPR036345">
    <property type="entry name" value="ExoRNase_PH_dom2_sf"/>
</dbReference>
<evidence type="ECO:0000256" key="6">
    <source>
        <dbReference type="ARBA" id="ARBA00022835"/>
    </source>
</evidence>
<evidence type="ECO:0000256" key="5">
    <source>
        <dbReference type="ARBA" id="ARBA00022552"/>
    </source>
</evidence>
<dbReference type="InterPro" id="IPR027408">
    <property type="entry name" value="PNPase/RNase_PH_dom_sf"/>
</dbReference>
<dbReference type="PANTHER" id="PTHR11097">
    <property type="entry name" value="EXOSOME COMPLEX EXONUCLEASE RIBOSOMAL RNA PROCESSING PROTEIN"/>
    <property type="match status" value="1"/>
</dbReference>
<evidence type="ECO:0000256" key="7">
    <source>
        <dbReference type="ARBA" id="ARBA00022884"/>
    </source>
</evidence>
<dbReference type="OrthoDB" id="45882at2759"/>
<evidence type="ECO:0000256" key="9">
    <source>
        <dbReference type="ARBA" id="ARBA00030617"/>
    </source>
</evidence>
<keyword evidence="6" id="KW-0271">Exosome</keyword>
<dbReference type="GO" id="GO:0071035">
    <property type="term" value="P:nuclear polyadenylation-dependent rRNA catabolic process"/>
    <property type="evidence" value="ECO:0007669"/>
    <property type="project" value="TreeGrafter"/>
</dbReference>
<comment type="similarity">
    <text evidence="3">Belongs to the RNase PH family.</text>
</comment>
<dbReference type="GO" id="GO:0035925">
    <property type="term" value="F:mRNA 3'-UTR AU-rich region binding"/>
    <property type="evidence" value="ECO:0007669"/>
    <property type="project" value="TreeGrafter"/>
</dbReference>
<dbReference type="GO" id="GO:0016075">
    <property type="term" value="P:rRNA catabolic process"/>
    <property type="evidence" value="ECO:0007669"/>
    <property type="project" value="TreeGrafter"/>
</dbReference>
<accession>A0A9P4HJG4</accession>
<dbReference type="Pfam" id="PF01138">
    <property type="entry name" value="RNase_PH"/>
    <property type="match status" value="1"/>
</dbReference>
<evidence type="ECO:0000256" key="3">
    <source>
        <dbReference type="ARBA" id="ARBA00006678"/>
    </source>
</evidence>
<keyword evidence="5" id="KW-0698">rRNA processing</keyword>
<name>A0A9P4HJG4_9PLEO</name>
<dbReference type="AlphaFoldDB" id="A0A9P4HJG4"/>
<dbReference type="GO" id="GO:0034476">
    <property type="term" value="P:U5 snRNA 3'-end processing"/>
    <property type="evidence" value="ECO:0007669"/>
    <property type="project" value="TreeGrafter"/>
</dbReference>
<evidence type="ECO:0000256" key="8">
    <source>
        <dbReference type="ARBA" id="ARBA00023242"/>
    </source>
</evidence>
<sequence>MATASLQQQPPSLTFPRPIFAAVSPHPFLQAHLSANKKIPVRANGRSAYEFRRSGINTGSLTHANGSAVVRLGNTSVVCGVRAEILMEEDVPGTNDFPPPRTDGEDEEDDTQEIDTLRLIVPNIELSTGSTPSHIPGNAPSTFQQSLITRIRSLLLSTRLLRAADLRILYKPSSNPEDPDEEPETIVKAYWVLYIDVFFISIDGSEFDAAFLSILAALRDTRLPYAYFDEEYEGILCSDAPSEAKRLRLRGLPIPSTFAVFEGKSEDAGEQDFEWVLSDPDAFEEGVCRESVCVVVDGSRGDVVVRRIEKSGGGVVGREHLRGVVGMAGKRWSEVEKALSGSG</sequence>
<keyword evidence="7" id="KW-0694">RNA-binding</keyword>
<feature type="region of interest" description="Disordered" evidence="10">
    <location>
        <begin position="89"/>
        <end position="111"/>
    </location>
</feature>
<dbReference type="GO" id="GO:0000467">
    <property type="term" value="P:exonucleolytic trimming to generate mature 3'-end of 5.8S rRNA from tricistronic rRNA transcript (SSU-rRNA, 5.8S rRNA, LSU-rRNA)"/>
    <property type="evidence" value="ECO:0007669"/>
    <property type="project" value="TreeGrafter"/>
</dbReference>
<comment type="subcellular location">
    <subcellularLocation>
        <location evidence="1">Cytoplasm</location>
    </subcellularLocation>
    <subcellularLocation>
        <location evidence="2">Nucleus</location>
        <location evidence="2">Nucleolus</location>
    </subcellularLocation>
</comment>
<protein>
    <recommendedName>
        <fullName evidence="9">Ribosomal RNA-processing protein 43</fullName>
    </recommendedName>
</protein>
<comment type="caution">
    <text evidence="12">The sequence shown here is derived from an EMBL/GenBank/DDBJ whole genome shotgun (WGS) entry which is preliminary data.</text>
</comment>
<evidence type="ECO:0000259" key="11">
    <source>
        <dbReference type="Pfam" id="PF01138"/>
    </source>
</evidence>
<dbReference type="GO" id="GO:0071038">
    <property type="term" value="P:TRAMP-dependent tRNA surveillance pathway"/>
    <property type="evidence" value="ECO:0007669"/>
    <property type="project" value="TreeGrafter"/>
</dbReference>
<dbReference type="Proteomes" id="UP000799777">
    <property type="component" value="Unassembled WGS sequence"/>
</dbReference>
<dbReference type="InterPro" id="IPR020568">
    <property type="entry name" value="Ribosomal_Su5_D2-typ_SF"/>
</dbReference>
<dbReference type="SUPFAM" id="SSF55666">
    <property type="entry name" value="Ribonuclease PH domain 2-like"/>
    <property type="match status" value="1"/>
</dbReference>
<gene>
    <name evidence="12" type="ORF">EK21DRAFT_106504</name>
</gene>
<dbReference type="EMBL" id="ML978155">
    <property type="protein sequence ID" value="KAF2036401.1"/>
    <property type="molecule type" value="Genomic_DNA"/>
</dbReference>